<accession>A0A9N8W1E8</accession>
<gene>
    <name evidence="2" type="ORF">FMOSSE_LOCUS2645</name>
</gene>
<evidence type="ECO:0000256" key="1">
    <source>
        <dbReference type="SAM" id="MobiDB-lite"/>
    </source>
</evidence>
<dbReference type="Proteomes" id="UP000789375">
    <property type="component" value="Unassembled WGS sequence"/>
</dbReference>
<reference evidence="2" key="1">
    <citation type="submission" date="2021-06" db="EMBL/GenBank/DDBJ databases">
        <authorList>
            <person name="Kallberg Y."/>
            <person name="Tangrot J."/>
            <person name="Rosling A."/>
        </authorList>
    </citation>
    <scope>NUCLEOTIDE SEQUENCE</scope>
    <source>
        <strain evidence="2">87-6 pot B 2015</strain>
    </source>
</reference>
<comment type="caution">
    <text evidence="2">The sequence shown here is derived from an EMBL/GenBank/DDBJ whole genome shotgun (WGS) entry which is preliminary data.</text>
</comment>
<sequence length="82" mass="9282">MSNKVKDTDEIMIDAGYVPVSGEQIEEESTGIKKLTDEEETVKPKFRPATINELNNGAPQVRKIPVPPNRFTPLKKRMEKDL</sequence>
<evidence type="ECO:0000313" key="3">
    <source>
        <dbReference type="Proteomes" id="UP000789375"/>
    </source>
</evidence>
<dbReference type="EMBL" id="CAJVPP010000356">
    <property type="protein sequence ID" value="CAG8473726.1"/>
    <property type="molecule type" value="Genomic_DNA"/>
</dbReference>
<organism evidence="2 3">
    <name type="scientific">Funneliformis mosseae</name>
    <name type="common">Endomycorrhizal fungus</name>
    <name type="synonym">Glomus mosseae</name>
    <dbReference type="NCBI Taxonomy" id="27381"/>
    <lineage>
        <taxon>Eukaryota</taxon>
        <taxon>Fungi</taxon>
        <taxon>Fungi incertae sedis</taxon>
        <taxon>Mucoromycota</taxon>
        <taxon>Glomeromycotina</taxon>
        <taxon>Glomeromycetes</taxon>
        <taxon>Glomerales</taxon>
        <taxon>Glomeraceae</taxon>
        <taxon>Funneliformis</taxon>
    </lineage>
</organism>
<evidence type="ECO:0000313" key="2">
    <source>
        <dbReference type="EMBL" id="CAG8473726.1"/>
    </source>
</evidence>
<protein>
    <submittedName>
        <fullName evidence="2">11276_t:CDS:1</fullName>
    </submittedName>
</protein>
<proteinExistence type="predicted"/>
<keyword evidence="3" id="KW-1185">Reference proteome</keyword>
<feature type="region of interest" description="Disordered" evidence="1">
    <location>
        <begin position="59"/>
        <end position="82"/>
    </location>
</feature>
<dbReference type="AlphaFoldDB" id="A0A9N8W1E8"/>
<name>A0A9N8W1E8_FUNMO</name>